<dbReference type="EMBL" id="SRLO01000204">
    <property type="protein sequence ID" value="TNN67436.1"/>
    <property type="molecule type" value="Genomic_DNA"/>
</dbReference>
<organism evidence="2 3">
    <name type="scientific">Liparis tanakae</name>
    <name type="common">Tanaka's snailfish</name>
    <dbReference type="NCBI Taxonomy" id="230148"/>
    <lineage>
        <taxon>Eukaryota</taxon>
        <taxon>Metazoa</taxon>
        <taxon>Chordata</taxon>
        <taxon>Craniata</taxon>
        <taxon>Vertebrata</taxon>
        <taxon>Euteleostomi</taxon>
        <taxon>Actinopterygii</taxon>
        <taxon>Neopterygii</taxon>
        <taxon>Teleostei</taxon>
        <taxon>Neoteleostei</taxon>
        <taxon>Acanthomorphata</taxon>
        <taxon>Eupercaria</taxon>
        <taxon>Perciformes</taxon>
        <taxon>Cottioidei</taxon>
        <taxon>Cottales</taxon>
        <taxon>Liparidae</taxon>
        <taxon>Liparis</taxon>
    </lineage>
</organism>
<name>A0A4Z2HNI8_9TELE</name>
<dbReference type="AlphaFoldDB" id="A0A4Z2HNI8"/>
<evidence type="ECO:0000313" key="3">
    <source>
        <dbReference type="Proteomes" id="UP000314294"/>
    </source>
</evidence>
<comment type="caution">
    <text evidence="2">The sequence shown here is derived from an EMBL/GenBank/DDBJ whole genome shotgun (WGS) entry which is preliminary data.</text>
</comment>
<accession>A0A4Z2HNI8</accession>
<dbReference type="Proteomes" id="UP000314294">
    <property type="component" value="Unassembled WGS sequence"/>
</dbReference>
<sequence>MAAGPVGQWTGNPSMKRRAAGTDCGATTMNASPASDVGNAGPEEEKQREKRGHTLWRQETTRLSL</sequence>
<reference evidence="2 3" key="1">
    <citation type="submission" date="2019-03" db="EMBL/GenBank/DDBJ databases">
        <title>First draft genome of Liparis tanakae, snailfish: a comprehensive survey of snailfish specific genes.</title>
        <authorList>
            <person name="Kim W."/>
            <person name="Song I."/>
            <person name="Jeong J.-H."/>
            <person name="Kim D."/>
            <person name="Kim S."/>
            <person name="Ryu S."/>
            <person name="Song J.Y."/>
            <person name="Lee S.K."/>
        </authorList>
    </citation>
    <scope>NUCLEOTIDE SEQUENCE [LARGE SCALE GENOMIC DNA]</scope>
    <source>
        <tissue evidence="2">Muscle</tissue>
    </source>
</reference>
<proteinExistence type="predicted"/>
<evidence type="ECO:0000313" key="2">
    <source>
        <dbReference type="EMBL" id="TNN67436.1"/>
    </source>
</evidence>
<gene>
    <name evidence="2" type="ORF">EYF80_022382</name>
</gene>
<evidence type="ECO:0000256" key="1">
    <source>
        <dbReference type="SAM" id="MobiDB-lite"/>
    </source>
</evidence>
<protein>
    <submittedName>
        <fullName evidence="2">Uncharacterized protein</fullName>
    </submittedName>
</protein>
<feature type="region of interest" description="Disordered" evidence="1">
    <location>
        <begin position="1"/>
        <end position="65"/>
    </location>
</feature>
<keyword evidence="3" id="KW-1185">Reference proteome</keyword>